<evidence type="ECO:0000256" key="2">
    <source>
        <dbReference type="SAM" id="Phobius"/>
    </source>
</evidence>
<feature type="transmembrane region" description="Helical" evidence="2">
    <location>
        <begin position="182"/>
        <end position="207"/>
    </location>
</feature>
<keyword evidence="2" id="KW-0812">Transmembrane</keyword>
<evidence type="ECO:0000256" key="1">
    <source>
        <dbReference type="SAM" id="MobiDB-lite"/>
    </source>
</evidence>
<accession>A0ABD0S1J8</accession>
<dbReference type="InterPro" id="IPR026307">
    <property type="entry name" value="TMEM132"/>
</dbReference>
<feature type="non-terminal residue" evidence="3">
    <location>
        <position position="1"/>
    </location>
</feature>
<reference evidence="3 4" key="1">
    <citation type="submission" date="2024-05" db="EMBL/GenBank/DDBJ databases">
        <title>Genome sequencing and assembly of Indian major carp, Cirrhinus mrigala (Hamilton, 1822).</title>
        <authorList>
            <person name="Mohindra V."/>
            <person name="Chowdhury L.M."/>
            <person name="Lal K."/>
            <person name="Jena J.K."/>
        </authorList>
    </citation>
    <scope>NUCLEOTIDE SEQUENCE [LARGE SCALE GENOMIC DNA]</scope>
    <source>
        <strain evidence="3">CM1030</strain>
        <tissue evidence="3">Blood</tissue>
    </source>
</reference>
<evidence type="ECO:0000313" key="4">
    <source>
        <dbReference type="Proteomes" id="UP001529510"/>
    </source>
</evidence>
<proteinExistence type="predicted"/>
<dbReference type="Proteomes" id="UP001529510">
    <property type="component" value="Unassembled WGS sequence"/>
</dbReference>
<evidence type="ECO:0000313" key="3">
    <source>
        <dbReference type="EMBL" id="KAL0203360.1"/>
    </source>
</evidence>
<dbReference type="AlphaFoldDB" id="A0ABD0S1J8"/>
<gene>
    <name evidence="3" type="ORF">M9458_001378</name>
</gene>
<dbReference type="PANTHER" id="PTHR13388:SF29">
    <property type="entry name" value="TRANSMEMBRANE PROTEIN 132C ISOFORM X1"/>
    <property type="match status" value="1"/>
</dbReference>
<feature type="region of interest" description="Disordered" evidence="1">
    <location>
        <begin position="214"/>
        <end position="246"/>
    </location>
</feature>
<dbReference type="EMBL" id="JAMKFB020000001">
    <property type="protein sequence ID" value="KAL0203360.1"/>
    <property type="molecule type" value="Genomic_DNA"/>
</dbReference>
<organism evidence="3 4">
    <name type="scientific">Cirrhinus mrigala</name>
    <name type="common">Mrigala</name>
    <dbReference type="NCBI Taxonomy" id="683832"/>
    <lineage>
        <taxon>Eukaryota</taxon>
        <taxon>Metazoa</taxon>
        <taxon>Chordata</taxon>
        <taxon>Craniata</taxon>
        <taxon>Vertebrata</taxon>
        <taxon>Euteleostomi</taxon>
        <taxon>Actinopterygii</taxon>
        <taxon>Neopterygii</taxon>
        <taxon>Teleostei</taxon>
        <taxon>Ostariophysi</taxon>
        <taxon>Cypriniformes</taxon>
        <taxon>Cyprinidae</taxon>
        <taxon>Labeoninae</taxon>
        <taxon>Labeonini</taxon>
        <taxon>Cirrhinus</taxon>
    </lineage>
</organism>
<keyword evidence="2" id="KW-1133">Transmembrane helix</keyword>
<feature type="compositionally biased region" description="Acidic residues" evidence="1">
    <location>
        <begin position="223"/>
        <end position="233"/>
    </location>
</feature>
<name>A0ABD0S1J8_CIRMR</name>
<comment type="caution">
    <text evidence="3">The sequence shown here is derived from an EMBL/GenBank/DDBJ whole genome shotgun (WGS) entry which is preliminary data.</text>
</comment>
<keyword evidence="4" id="KW-1185">Reference proteome</keyword>
<feature type="non-terminal residue" evidence="3">
    <location>
        <position position="246"/>
    </location>
</feature>
<protein>
    <submittedName>
        <fullName evidence="3">Uncharacterized protein</fullName>
    </submittedName>
</protein>
<keyword evidence="2" id="KW-0472">Membrane</keyword>
<feature type="compositionally biased region" description="Basic and acidic residues" evidence="1">
    <location>
        <begin position="234"/>
        <end position="246"/>
    </location>
</feature>
<dbReference type="PANTHER" id="PTHR13388">
    <property type="entry name" value="DETONATOR, ISOFORM E"/>
    <property type="match status" value="1"/>
</dbReference>
<sequence>FDDDTTIPVHAFSGIPFNLRLSSLAESVVAVTPPPSQRILAQGDGGGPLVKAELLVSTCETTLNHVEPQIIQKGSETKRLAKGSGWIRVNLNMDFWPMGSEETNFEMHDVTDMFVDSNKDLYDNFEDQQITVNSTSDYDVFRRNDLEQAILIPNREESAVYLSPGVEKERKEVKTADRQVEIGIGAVLSLLCLSSLLFLVNCLPCLLREQRNRERREGHVQDTVEEDEETGEEQAEKAEGKLCSEM</sequence>